<comment type="caution">
    <text evidence="1">The sequence shown here is derived from an EMBL/GenBank/DDBJ whole genome shotgun (WGS) entry which is preliminary data.</text>
</comment>
<proteinExistence type="predicted"/>
<dbReference type="Proteomes" id="UP001431783">
    <property type="component" value="Unassembled WGS sequence"/>
</dbReference>
<dbReference type="InterPro" id="IPR036691">
    <property type="entry name" value="Endo/exonu/phosph_ase_sf"/>
</dbReference>
<accession>A0AAW1U4A4</accession>
<dbReference type="Gene3D" id="3.60.10.10">
    <property type="entry name" value="Endonuclease/exonuclease/phosphatase"/>
    <property type="match status" value="1"/>
</dbReference>
<protein>
    <submittedName>
        <fullName evidence="1">Uncharacterized protein</fullName>
    </submittedName>
</protein>
<evidence type="ECO:0000313" key="2">
    <source>
        <dbReference type="Proteomes" id="UP001431783"/>
    </source>
</evidence>
<keyword evidence="2" id="KW-1185">Reference proteome</keyword>
<evidence type="ECO:0000313" key="1">
    <source>
        <dbReference type="EMBL" id="KAK9877315.1"/>
    </source>
</evidence>
<gene>
    <name evidence="1" type="ORF">WA026_017709</name>
</gene>
<dbReference type="EMBL" id="JARQZJ010000041">
    <property type="protein sequence ID" value="KAK9877315.1"/>
    <property type="molecule type" value="Genomic_DNA"/>
</dbReference>
<dbReference type="AlphaFoldDB" id="A0AAW1U4A4"/>
<sequence length="178" mass="20524">MAIKRLLLFAEQKKYMVNQSTEKQYLQDLIECYDVKVTTDKPTRVFTNVKSQTTTSQIDYILANSSLHVLVDDTVETHFSDHKAIFLECFLGGCPDEHLEPKKKQYVYRDISLGNLDRLLNSMSEVNFSDVYKCTNVDDGFHCFMKVIQDLIDQCCPKKAIKVHEKSKALWITSEVKG</sequence>
<name>A0AAW1U4A4_9CUCU</name>
<reference evidence="1 2" key="1">
    <citation type="submission" date="2023-03" db="EMBL/GenBank/DDBJ databases">
        <title>Genome insight into feeding habits of ladybird beetles.</title>
        <authorList>
            <person name="Li H.-S."/>
            <person name="Huang Y.-H."/>
            <person name="Pang H."/>
        </authorList>
    </citation>
    <scope>NUCLEOTIDE SEQUENCE [LARGE SCALE GENOMIC DNA]</scope>
    <source>
        <strain evidence="1">SYSU_2023b</strain>
        <tissue evidence="1">Whole body</tissue>
    </source>
</reference>
<dbReference type="SUPFAM" id="SSF56219">
    <property type="entry name" value="DNase I-like"/>
    <property type="match status" value="1"/>
</dbReference>
<organism evidence="1 2">
    <name type="scientific">Henosepilachna vigintioctopunctata</name>
    <dbReference type="NCBI Taxonomy" id="420089"/>
    <lineage>
        <taxon>Eukaryota</taxon>
        <taxon>Metazoa</taxon>
        <taxon>Ecdysozoa</taxon>
        <taxon>Arthropoda</taxon>
        <taxon>Hexapoda</taxon>
        <taxon>Insecta</taxon>
        <taxon>Pterygota</taxon>
        <taxon>Neoptera</taxon>
        <taxon>Endopterygota</taxon>
        <taxon>Coleoptera</taxon>
        <taxon>Polyphaga</taxon>
        <taxon>Cucujiformia</taxon>
        <taxon>Coccinelloidea</taxon>
        <taxon>Coccinellidae</taxon>
        <taxon>Epilachninae</taxon>
        <taxon>Epilachnini</taxon>
        <taxon>Henosepilachna</taxon>
    </lineage>
</organism>